<evidence type="ECO:0000256" key="2">
    <source>
        <dbReference type="ARBA" id="ARBA00022801"/>
    </source>
</evidence>
<dbReference type="AlphaFoldDB" id="A0AAE3KTB0"/>
<evidence type="ECO:0000256" key="1">
    <source>
        <dbReference type="ARBA" id="ARBA00010515"/>
    </source>
</evidence>
<protein>
    <submittedName>
        <fullName evidence="4">Alpha/beta hydrolase</fullName>
    </submittedName>
</protein>
<evidence type="ECO:0000259" key="3">
    <source>
        <dbReference type="Pfam" id="PF20434"/>
    </source>
</evidence>
<dbReference type="Gene3D" id="3.40.50.1820">
    <property type="entry name" value="alpha/beta hydrolase"/>
    <property type="match status" value="1"/>
</dbReference>
<evidence type="ECO:0000313" key="5">
    <source>
        <dbReference type="Proteomes" id="UP001204144"/>
    </source>
</evidence>
<dbReference type="Proteomes" id="UP001204144">
    <property type="component" value="Unassembled WGS sequence"/>
</dbReference>
<dbReference type="Pfam" id="PF20434">
    <property type="entry name" value="BD-FAE"/>
    <property type="match status" value="1"/>
</dbReference>
<dbReference type="InterPro" id="IPR002168">
    <property type="entry name" value="Lipase_GDXG_HIS_AS"/>
</dbReference>
<evidence type="ECO:0000313" key="4">
    <source>
        <dbReference type="EMBL" id="MCP9763539.1"/>
    </source>
</evidence>
<dbReference type="PANTHER" id="PTHR48081:SF13">
    <property type="entry name" value="ALPHA_BETA HYDROLASE"/>
    <property type="match status" value="1"/>
</dbReference>
<dbReference type="PROSITE" id="PS01173">
    <property type="entry name" value="LIPASE_GDXG_HIS"/>
    <property type="match status" value="1"/>
</dbReference>
<comment type="caution">
    <text evidence="4">The sequence shown here is derived from an EMBL/GenBank/DDBJ whole genome shotgun (WGS) entry which is preliminary data.</text>
</comment>
<dbReference type="InterPro" id="IPR049492">
    <property type="entry name" value="BD-FAE-like_dom"/>
</dbReference>
<comment type="similarity">
    <text evidence="1">Belongs to the 'GDXG' lipolytic enzyme family.</text>
</comment>
<dbReference type="InterPro" id="IPR029058">
    <property type="entry name" value="AB_hydrolase_fold"/>
</dbReference>
<gene>
    <name evidence="4" type="ORF">EGI31_11280</name>
</gene>
<keyword evidence="2 4" id="KW-0378">Hydrolase</keyword>
<dbReference type="GO" id="GO:0016787">
    <property type="term" value="F:hydrolase activity"/>
    <property type="evidence" value="ECO:0007669"/>
    <property type="project" value="UniProtKB-KW"/>
</dbReference>
<organism evidence="4 5">
    <name type="scientific">Lacihabitans soyangensis</name>
    <dbReference type="NCBI Taxonomy" id="869394"/>
    <lineage>
        <taxon>Bacteria</taxon>
        <taxon>Pseudomonadati</taxon>
        <taxon>Bacteroidota</taxon>
        <taxon>Cytophagia</taxon>
        <taxon>Cytophagales</taxon>
        <taxon>Leadbetterellaceae</taxon>
        <taxon>Lacihabitans</taxon>
    </lineage>
</organism>
<proteinExistence type="inferred from homology"/>
<keyword evidence="5" id="KW-1185">Reference proteome</keyword>
<dbReference type="PANTHER" id="PTHR48081">
    <property type="entry name" value="AB HYDROLASE SUPERFAMILY PROTEIN C4A8.06C"/>
    <property type="match status" value="1"/>
</dbReference>
<feature type="domain" description="BD-FAE-like" evidence="3">
    <location>
        <begin position="85"/>
        <end position="274"/>
    </location>
</feature>
<dbReference type="EMBL" id="RJUF01000031">
    <property type="protein sequence ID" value="MCP9763539.1"/>
    <property type="molecule type" value="Genomic_DNA"/>
</dbReference>
<reference evidence="4 5" key="1">
    <citation type="submission" date="2018-11" db="EMBL/GenBank/DDBJ databases">
        <title>Novel bacteria species description.</title>
        <authorList>
            <person name="Han J.-H."/>
        </authorList>
    </citation>
    <scope>NUCLEOTIDE SEQUENCE [LARGE SCALE GENOMIC DNA]</scope>
    <source>
        <strain evidence="4 5">KCTC23259</strain>
    </source>
</reference>
<dbReference type="InterPro" id="IPR050300">
    <property type="entry name" value="GDXG_lipolytic_enzyme"/>
</dbReference>
<dbReference type="SUPFAM" id="SSF53474">
    <property type="entry name" value="alpha/beta-Hydrolases"/>
    <property type="match status" value="1"/>
</dbReference>
<accession>A0AAE3KTB0</accession>
<sequence length="330" mass="36795">MFNPFIMYKKTFLLLFVTFSLQVVIAQSKKGLTYQADTSFTKYQAVKWALSQSPNAKLAIAKDIKSISIKENIKYTTEDGMDLMLDIFSPINKKNAPCLIILHGGGWRSGDRTHHHEMAKVLASRGYVVVTPSYRLSTHALYPAAMVDAKTAIRWTRANAQFLEINPEKIALAGFSAGGQMAALVGTTNDETLYDKSETLKNISSKVASVIDIDGILAYIHTESGEGDDSRNTSAATYYFGFSKTEKPELWNEASALNHVSAGDPPILFINSSQERMHAGREDMIKKLNGFGIYSEVHTFNAPHTFCMLEEWFLPTIDLMDKFLIKTLKP</sequence>
<name>A0AAE3KTB0_9BACT</name>